<evidence type="ECO:0000256" key="2">
    <source>
        <dbReference type="SAM" id="SignalP"/>
    </source>
</evidence>
<dbReference type="AlphaFoldDB" id="A0A4D9E7U5"/>
<organism evidence="4 5">
    <name type="scientific">Platysternon megacephalum</name>
    <name type="common">big-headed turtle</name>
    <dbReference type="NCBI Taxonomy" id="55544"/>
    <lineage>
        <taxon>Eukaryota</taxon>
        <taxon>Metazoa</taxon>
        <taxon>Chordata</taxon>
        <taxon>Craniata</taxon>
        <taxon>Vertebrata</taxon>
        <taxon>Euteleostomi</taxon>
        <taxon>Archelosauria</taxon>
        <taxon>Testudinata</taxon>
        <taxon>Testudines</taxon>
        <taxon>Cryptodira</taxon>
        <taxon>Durocryptodira</taxon>
        <taxon>Testudinoidea</taxon>
        <taxon>Platysternidae</taxon>
        <taxon>Platysternon</taxon>
    </lineage>
</organism>
<sequence length="250" mass="28612">MTVQVRRAAMFLLFQLMSMFQAGSGRFWDNYMMEMLLYVEDHKTCFCQREWEQQLLQFLEDLLFFISDHTWLGCFIASIRRQLAHSDKRPGDKSFLYKCWGTVLMFYPAESIKPQLWLLVEMVDFREEEEREGFARALGLCARQHLYEIFAILEHWEDFVSRVQLQPSAGGSLEVRSHPASLLFHPSLHQSLQVTGPAREDPASQKPVQRRAEFPSNGSASVEGALSLPSVELQSQHNGVDPGGTVGPVV</sequence>
<dbReference type="InterPro" id="IPR045206">
    <property type="entry name" value="Maestro_heat-like_prot"/>
</dbReference>
<keyword evidence="5" id="KW-1185">Reference proteome</keyword>
<dbReference type="InterPro" id="IPR055408">
    <property type="entry name" value="HEAT_MROH2B-like"/>
</dbReference>
<feature type="signal peptide" evidence="2">
    <location>
        <begin position="1"/>
        <end position="25"/>
    </location>
</feature>
<keyword evidence="4" id="KW-0238">DNA-binding</keyword>
<dbReference type="GO" id="GO:0005737">
    <property type="term" value="C:cytoplasm"/>
    <property type="evidence" value="ECO:0007669"/>
    <property type="project" value="TreeGrafter"/>
</dbReference>
<evidence type="ECO:0000256" key="1">
    <source>
        <dbReference type="SAM" id="MobiDB-lite"/>
    </source>
</evidence>
<dbReference type="GO" id="GO:0003677">
    <property type="term" value="F:DNA binding"/>
    <property type="evidence" value="ECO:0007669"/>
    <property type="project" value="UniProtKB-KW"/>
</dbReference>
<dbReference type="EMBL" id="QXTE01000167">
    <property type="protein sequence ID" value="TFK03100.1"/>
    <property type="molecule type" value="Genomic_DNA"/>
</dbReference>
<reference evidence="4 5" key="2">
    <citation type="submission" date="2019-04" db="EMBL/GenBank/DDBJ databases">
        <title>The genome sequence of big-headed turtle.</title>
        <authorList>
            <person name="Gong S."/>
        </authorList>
    </citation>
    <scope>NUCLEOTIDE SEQUENCE [LARGE SCALE GENOMIC DNA]</scope>
    <source>
        <strain evidence="4">DO16091913</strain>
        <tissue evidence="4">Muscle</tissue>
    </source>
</reference>
<feature type="chain" id="PRO_5020030507" evidence="2">
    <location>
        <begin position="26"/>
        <end position="250"/>
    </location>
</feature>
<reference evidence="4 5" key="1">
    <citation type="submission" date="2019-04" db="EMBL/GenBank/DDBJ databases">
        <title>Draft genome of the big-headed turtle Platysternon megacephalum.</title>
        <authorList>
            <person name="Gong S."/>
        </authorList>
    </citation>
    <scope>NUCLEOTIDE SEQUENCE [LARGE SCALE GENOMIC DNA]</scope>
    <source>
        <strain evidence="4">DO16091913</strain>
        <tissue evidence="4">Muscle</tissue>
    </source>
</reference>
<accession>A0A4D9E7U5</accession>
<dbReference type="Proteomes" id="UP000297703">
    <property type="component" value="Unassembled WGS sequence"/>
</dbReference>
<proteinExistence type="predicted"/>
<dbReference type="PANTHER" id="PTHR23120">
    <property type="entry name" value="MAESTRO-RELATED HEAT DOMAIN-CONTAINING"/>
    <property type="match status" value="1"/>
</dbReference>
<evidence type="ECO:0000313" key="5">
    <source>
        <dbReference type="Proteomes" id="UP000297703"/>
    </source>
</evidence>
<evidence type="ECO:0000259" key="3">
    <source>
        <dbReference type="Pfam" id="PF23210"/>
    </source>
</evidence>
<dbReference type="Pfam" id="PF23210">
    <property type="entry name" value="HEAT_Maestro_2"/>
    <property type="match status" value="1"/>
</dbReference>
<feature type="domain" description="MROH2B-like HEAT-repeats" evidence="3">
    <location>
        <begin position="8"/>
        <end position="158"/>
    </location>
</feature>
<keyword evidence="2" id="KW-0732">Signal</keyword>
<feature type="region of interest" description="Disordered" evidence="1">
    <location>
        <begin position="194"/>
        <end position="250"/>
    </location>
</feature>
<evidence type="ECO:0000313" key="4">
    <source>
        <dbReference type="EMBL" id="TFK03100.1"/>
    </source>
</evidence>
<feature type="compositionally biased region" description="Gly residues" evidence="1">
    <location>
        <begin position="241"/>
        <end position="250"/>
    </location>
</feature>
<protein>
    <submittedName>
        <fullName evidence="4">Myb/SANT-like DNA-binding domain-containing protein 3</fullName>
    </submittedName>
</protein>
<dbReference type="OrthoDB" id="10460745at2759"/>
<comment type="caution">
    <text evidence="4">The sequence shown here is derived from an EMBL/GenBank/DDBJ whole genome shotgun (WGS) entry which is preliminary data.</text>
</comment>
<dbReference type="PANTHER" id="PTHR23120:SF42">
    <property type="entry name" value="MAESTRO HEAT-LIKE REPEAT FAMILY MEMBER 3"/>
    <property type="match status" value="1"/>
</dbReference>
<name>A0A4D9E7U5_9SAUR</name>
<gene>
    <name evidence="4" type="ORF">DR999_PMT14502</name>
</gene>